<proteinExistence type="predicted"/>
<dbReference type="Pfam" id="PF13560">
    <property type="entry name" value="HTH_31"/>
    <property type="match status" value="1"/>
</dbReference>
<dbReference type="Gene3D" id="3.30.450.180">
    <property type="match status" value="1"/>
</dbReference>
<dbReference type="InterPro" id="IPR001387">
    <property type="entry name" value="Cro/C1-type_HTH"/>
</dbReference>
<geneLocation type="plasmid" evidence="4">
    <name>pf5.1b</name>
</geneLocation>
<accession>A0A1C7P7U8</accession>
<geneLocation type="plasmid" evidence="2">
    <name>pF5.1c</name>
</geneLocation>
<dbReference type="SMART" id="SM00530">
    <property type="entry name" value="HTH_XRE"/>
    <property type="match status" value="1"/>
</dbReference>
<dbReference type="GO" id="GO:0003677">
    <property type="term" value="F:DNA binding"/>
    <property type="evidence" value="ECO:0007669"/>
    <property type="project" value="InterPro"/>
</dbReference>
<sequence length="268" mass="30282">MDALVDHIDARRKEFGDFLRSRRERLTPSAVGLPNGFRRRTPGLRREEVALLAGVGTTWYTWLEQGRDVRPSAEVLNALAEALNLDPAERQHLFTLADRPSPQTRSHGPEQVPGALARMLDSMAGQPAYVLGRRWDVLAWNAAAVTVFGDFGRLEGDARNMMHLMFVNEAHRRLLADWGDLAPLSLAIFRADSARYAGDPDFERLIAVLTKESPEFRAWWPRHDVVLQPSTVKRIRHPSAGQLEFEYMSLDVSESPGMRFVVCTPRQT</sequence>
<keyword evidence="4" id="KW-1185">Reference proteome</keyword>
<evidence type="ECO:0000313" key="4">
    <source>
        <dbReference type="Proteomes" id="UP000093111"/>
    </source>
</evidence>
<dbReference type="PATRIC" id="fig|1612624.7.peg.275"/>
<dbReference type="OrthoDB" id="5346389at2"/>
<gene>
    <name evidence="3" type="ORF">ADU59_01310</name>
    <name evidence="2" type="ORF">ADU59_01595</name>
</gene>
<evidence type="ECO:0000313" key="2">
    <source>
        <dbReference type="EMBL" id="OBZ97322.1"/>
    </source>
</evidence>
<dbReference type="EMBL" id="LGLV01000003">
    <property type="protein sequence ID" value="OBZ97322.1"/>
    <property type="molecule type" value="Genomic_DNA"/>
</dbReference>
<dbReference type="Proteomes" id="UP000093111">
    <property type="component" value="Plasmid pF5.1b"/>
</dbReference>
<dbReference type="RefSeq" id="WP_068951012.1">
    <property type="nucleotide sequence ID" value="NZ_CM004503.1"/>
</dbReference>
<reference evidence="2 4" key="1">
    <citation type="journal article" date="2016" name="Syst. Appl. Microbiol.">
        <title>Pararhizobium polonicum sp. nov. isolated from tumors on stone fruit rootstocks.</title>
        <authorList>
            <person name="Pulawska J."/>
            <person name="Kuzmanovic N."/>
            <person name="Willems A."/>
            <person name="Pothier J.F."/>
        </authorList>
    </citation>
    <scope>NUCLEOTIDE SEQUENCE [LARGE SCALE GENOMIC DNA]</scope>
    <source>
        <strain evidence="2 4">F5.1</strain>
        <plasmid evidence="3">pF5.1b</plasmid>
        <plasmid evidence="2">pF5.1c</plasmid>
    </source>
</reference>
<comment type="caution">
    <text evidence="2">The sequence shown here is derived from an EMBL/GenBank/DDBJ whole genome shotgun (WGS) entry which is preliminary data.</text>
</comment>
<dbReference type="AlphaFoldDB" id="A0A1C7P7U8"/>
<dbReference type="Gene3D" id="1.10.260.40">
    <property type="entry name" value="lambda repressor-like DNA-binding domains"/>
    <property type="match status" value="1"/>
</dbReference>
<feature type="domain" description="HTH cro/C1-type" evidence="1">
    <location>
        <begin position="43"/>
        <end position="90"/>
    </location>
</feature>
<name>A0A1C7P7U8_9HYPH</name>
<geneLocation type="plasmid" evidence="3">
    <name>pF5.1b</name>
</geneLocation>
<dbReference type="Proteomes" id="UP000093111">
    <property type="component" value="Plasmid pF5.1c"/>
</dbReference>
<protein>
    <submittedName>
        <fullName evidence="2">Transcriptional regulator</fullName>
    </submittedName>
</protein>
<dbReference type="Pfam" id="PF17765">
    <property type="entry name" value="MLTR_LBD"/>
    <property type="match status" value="1"/>
</dbReference>
<dbReference type="InterPro" id="IPR041413">
    <property type="entry name" value="MLTR_LBD"/>
</dbReference>
<dbReference type="SUPFAM" id="SSF47413">
    <property type="entry name" value="lambda repressor-like DNA-binding domains"/>
    <property type="match status" value="1"/>
</dbReference>
<dbReference type="CDD" id="cd00093">
    <property type="entry name" value="HTH_XRE"/>
    <property type="match status" value="1"/>
</dbReference>
<evidence type="ECO:0000259" key="1">
    <source>
        <dbReference type="PROSITE" id="PS50943"/>
    </source>
</evidence>
<dbReference type="PANTHER" id="PTHR35010:SF3">
    <property type="entry name" value="BLL4873 PROTEIN"/>
    <property type="match status" value="1"/>
</dbReference>
<evidence type="ECO:0000313" key="3">
    <source>
        <dbReference type="EMBL" id="OBZ97447.1"/>
    </source>
</evidence>
<keyword evidence="2" id="KW-0614">Plasmid</keyword>
<organism evidence="2 4">
    <name type="scientific">Pararhizobium polonicum</name>
    <dbReference type="NCBI Taxonomy" id="1612624"/>
    <lineage>
        <taxon>Bacteria</taxon>
        <taxon>Pseudomonadati</taxon>
        <taxon>Pseudomonadota</taxon>
        <taxon>Alphaproteobacteria</taxon>
        <taxon>Hyphomicrobiales</taxon>
        <taxon>Rhizobiaceae</taxon>
        <taxon>Rhizobium/Agrobacterium group</taxon>
        <taxon>Pararhizobium</taxon>
    </lineage>
</organism>
<dbReference type="EMBL" id="LGLV01000002">
    <property type="protein sequence ID" value="OBZ97447.1"/>
    <property type="molecule type" value="Genomic_DNA"/>
</dbReference>
<geneLocation type="plasmid" evidence="4">
    <name>pf5.1c</name>
</geneLocation>
<dbReference type="PANTHER" id="PTHR35010">
    <property type="entry name" value="BLL4672 PROTEIN-RELATED"/>
    <property type="match status" value="1"/>
</dbReference>
<dbReference type="PROSITE" id="PS50943">
    <property type="entry name" value="HTH_CROC1"/>
    <property type="match status" value="1"/>
</dbReference>
<dbReference type="InterPro" id="IPR010982">
    <property type="entry name" value="Lambda_DNA-bd_dom_sf"/>
</dbReference>